<reference evidence="3" key="2">
    <citation type="submission" date="2010-04" db="EMBL/GenBank/DDBJ databases">
        <authorList>
            <person name="Buell R."/>
            <person name="Hamilton J."/>
            <person name="Hostetler J."/>
        </authorList>
    </citation>
    <scope>NUCLEOTIDE SEQUENCE [LARGE SCALE GENOMIC DNA]</scope>
    <source>
        <strain evidence="3">DAOM:BR144</strain>
    </source>
</reference>
<dbReference type="EnsemblProtists" id="PYU1_T013040">
    <property type="protein sequence ID" value="PYU1_T013040"/>
    <property type="gene ID" value="PYU1_G013013"/>
</dbReference>
<evidence type="ECO:0000313" key="3">
    <source>
        <dbReference type="Proteomes" id="UP000019132"/>
    </source>
</evidence>
<dbReference type="STRING" id="431595.K3X741"/>
<name>K3X741_GLOUD</name>
<dbReference type="InParanoid" id="K3X741"/>
<dbReference type="AlphaFoldDB" id="K3X741"/>
<sequence length="322" mass="34549">MSGTVQLIADRSFPPTAGSTPSTRSLASALPEPQYLTLEGKCVIEYIDTASIGTASTPSLICIVLVHGAPGTYKDFRRLVPLLQDSARVVAINLPGVGGSRVLDQDKYFDSVGALGAARLAYEALAQICQGEESVFVAGHSFGGHTAINLATLDAAHRRLNVRGIILMASAGHRPHRAFWPIGSAVVANTVRADLPMISSAAKTVAKLGYTKVVGFPGNAPRSYYVSSIIRSYCTDFNLIRQQTKQLAAQSVPAFIAWAKDDVFIEEVIAKKLSRDCHAGPRIVFEKGGHNIQKTQAHVLAKEIAAWTRHVVVQTPTHQAKL</sequence>
<dbReference type="OMA" id="WPITESA"/>
<dbReference type="Proteomes" id="UP000019132">
    <property type="component" value="Unassembled WGS sequence"/>
</dbReference>
<reference evidence="3" key="1">
    <citation type="journal article" date="2010" name="Genome Biol.">
        <title>Genome sequence of the necrotrophic plant pathogen Pythium ultimum reveals original pathogenicity mechanisms and effector repertoire.</title>
        <authorList>
            <person name="Levesque C.A."/>
            <person name="Brouwer H."/>
            <person name="Cano L."/>
            <person name="Hamilton J.P."/>
            <person name="Holt C."/>
            <person name="Huitema E."/>
            <person name="Raffaele S."/>
            <person name="Robideau G.P."/>
            <person name="Thines M."/>
            <person name="Win J."/>
            <person name="Zerillo M.M."/>
            <person name="Beakes G.W."/>
            <person name="Boore J.L."/>
            <person name="Busam D."/>
            <person name="Dumas B."/>
            <person name="Ferriera S."/>
            <person name="Fuerstenberg S.I."/>
            <person name="Gachon C.M."/>
            <person name="Gaulin E."/>
            <person name="Govers F."/>
            <person name="Grenville-Briggs L."/>
            <person name="Horner N."/>
            <person name="Hostetler J."/>
            <person name="Jiang R.H."/>
            <person name="Johnson J."/>
            <person name="Krajaejun T."/>
            <person name="Lin H."/>
            <person name="Meijer H.J."/>
            <person name="Moore B."/>
            <person name="Morris P."/>
            <person name="Phuntmart V."/>
            <person name="Puiu D."/>
            <person name="Shetty J."/>
            <person name="Stajich J.E."/>
            <person name="Tripathy S."/>
            <person name="Wawra S."/>
            <person name="van West P."/>
            <person name="Whitty B.R."/>
            <person name="Coutinho P.M."/>
            <person name="Henrissat B."/>
            <person name="Martin F."/>
            <person name="Thomas P.D."/>
            <person name="Tyler B.M."/>
            <person name="De Vries R.P."/>
            <person name="Kamoun S."/>
            <person name="Yandell M."/>
            <person name="Tisserat N."/>
            <person name="Buell C.R."/>
        </authorList>
    </citation>
    <scope>NUCLEOTIDE SEQUENCE</scope>
    <source>
        <strain evidence="3">DAOM:BR144</strain>
    </source>
</reference>
<accession>K3X741</accession>
<dbReference type="PANTHER" id="PTHR47533">
    <property type="entry name" value="PROTEIN CBG21859"/>
    <property type="match status" value="1"/>
</dbReference>
<reference evidence="2" key="3">
    <citation type="submission" date="2015-02" db="UniProtKB">
        <authorList>
            <consortium name="EnsemblProtists"/>
        </authorList>
    </citation>
    <scope>IDENTIFICATION</scope>
    <source>
        <strain evidence="2">DAOM BR144</strain>
    </source>
</reference>
<dbReference type="InterPro" id="IPR029058">
    <property type="entry name" value="AB_hydrolase_fold"/>
</dbReference>
<feature type="domain" description="AB hydrolase-1" evidence="1">
    <location>
        <begin position="63"/>
        <end position="302"/>
    </location>
</feature>
<dbReference type="SUPFAM" id="SSF53474">
    <property type="entry name" value="alpha/beta-Hydrolases"/>
    <property type="match status" value="1"/>
</dbReference>
<dbReference type="Gene3D" id="3.40.50.1820">
    <property type="entry name" value="alpha/beta hydrolase"/>
    <property type="match status" value="1"/>
</dbReference>
<dbReference type="Pfam" id="PF12697">
    <property type="entry name" value="Abhydrolase_6"/>
    <property type="match status" value="1"/>
</dbReference>
<organism evidence="2 3">
    <name type="scientific">Globisporangium ultimum (strain ATCC 200006 / CBS 805.95 / DAOM BR144)</name>
    <name type="common">Pythium ultimum</name>
    <dbReference type="NCBI Taxonomy" id="431595"/>
    <lineage>
        <taxon>Eukaryota</taxon>
        <taxon>Sar</taxon>
        <taxon>Stramenopiles</taxon>
        <taxon>Oomycota</taxon>
        <taxon>Peronosporomycetes</taxon>
        <taxon>Pythiales</taxon>
        <taxon>Pythiaceae</taxon>
        <taxon>Globisporangium</taxon>
    </lineage>
</organism>
<keyword evidence="3" id="KW-1185">Reference proteome</keyword>
<evidence type="ECO:0000259" key="1">
    <source>
        <dbReference type="Pfam" id="PF12697"/>
    </source>
</evidence>
<dbReference type="HOGENOM" id="CLU_065277_0_0_1"/>
<dbReference type="PANTHER" id="PTHR47533:SF4">
    <property type="entry name" value="AB HYDROLASE-1 DOMAIN-CONTAINING PROTEIN"/>
    <property type="match status" value="1"/>
</dbReference>
<proteinExistence type="predicted"/>
<dbReference type="ESTHER" id="pytul-k3x741">
    <property type="family name" value="Duf_1057"/>
</dbReference>
<dbReference type="EMBL" id="GL376570">
    <property type="status" value="NOT_ANNOTATED_CDS"/>
    <property type="molecule type" value="Genomic_DNA"/>
</dbReference>
<protein>
    <recommendedName>
        <fullName evidence="1">AB hydrolase-1 domain-containing protein</fullName>
    </recommendedName>
</protein>
<dbReference type="InterPro" id="IPR000073">
    <property type="entry name" value="AB_hydrolase_1"/>
</dbReference>
<evidence type="ECO:0000313" key="2">
    <source>
        <dbReference type="EnsemblProtists" id="PYU1_T013040"/>
    </source>
</evidence>
<dbReference type="VEuPathDB" id="FungiDB:PYU1_G013013"/>